<keyword evidence="4" id="KW-1185">Reference proteome</keyword>
<proteinExistence type="predicted"/>
<dbReference type="Proteomes" id="UP000315628">
    <property type="component" value="Unassembled WGS sequence"/>
</dbReference>
<dbReference type="PANTHER" id="PTHR11236:SF50">
    <property type="entry name" value="AMINODEOXYCHORISMATE SYNTHASE COMPONENT 1"/>
    <property type="match status" value="1"/>
</dbReference>
<evidence type="ECO:0000313" key="4">
    <source>
        <dbReference type="Proteomes" id="UP000315628"/>
    </source>
</evidence>
<dbReference type="EMBL" id="VIUW01000005">
    <property type="protein sequence ID" value="TWD13318.1"/>
    <property type="molecule type" value="Genomic_DNA"/>
</dbReference>
<dbReference type="InterPro" id="IPR015890">
    <property type="entry name" value="Chorismate_C"/>
</dbReference>
<evidence type="ECO:0000256" key="1">
    <source>
        <dbReference type="SAM" id="MobiDB-lite"/>
    </source>
</evidence>
<dbReference type="GO" id="GO:0046820">
    <property type="term" value="F:4-amino-4-deoxychorismate synthase activity"/>
    <property type="evidence" value="ECO:0007669"/>
    <property type="project" value="TreeGrafter"/>
</dbReference>
<reference evidence="3 4" key="1">
    <citation type="submission" date="2019-06" db="EMBL/GenBank/DDBJ databases">
        <title>Sequencing the genomes of 1000 actinobacteria strains.</title>
        <authorList>
            <person name="Klenk H.-P."/>
        </authorList>
    </citation>
    <scope>NUCLEOTIDE SEQUENCE [LARGE SCALE GENOMIC DNA]</scope>
    <source>
        <strain evidence="3 4">DSM 18935</strain>
    </source>
</reference>
<gene>
    <name evidence="3" type="ORF">FB557_2712</name>
</gene>
<organism evidence="3 4">
    <name type="scientific">Marihabitans asiaticum</name>
    <dbReference type="NCBI Taxonomy" id="415218"/>
    <lineage>
        <taxon>Bacteria</taxon>
        <taxon>Bacillati</taxon>
        <taxon>Actinomycetota</taxon>
        <taxon>Actinomycetes</taxon>
        <taxon>Micrococcales</taxon>
        <taxon>Intrasporangiaceae</taxon>
        <taxon>Marihabitans</taxon>
    </lineage>
</organism>
<dbReference type="OrthoDB" id="3518032at2"/>
<dbReference type="InterPro" id="IPR019999">
    <property type="entry name" value="Anth_synth_I-like"/>
</dbReference>
<feature type="region of interest" description="Disordered" evidence="1">
    <location>
        <begin position="344"/>
        <end position="367"/>
    </location>
</feature>
<dbReference type="PRINTS" id="PR00095">
    <property type="entry name" value="ANTSNTHASEI"/>
</dbReference>
<evidence type="ECO:0000259" key="2">
    <source>
        <dbReference type="Pfam" id="PF00425"/>
    </source>
</evidence>
<dbReference type="InterPro" id="IPR005801">
    <property type="entry name" value="ADC_synthase"/>
</dbReference>
<sequence length="367" mass="38421">MLAPVEFARFGTTVLTEPSAVTHDVGDLDAGGRWAVVVTFEGRLTAVRFDRMGEGGPPPSPTWQPPAEPWHSSLDRDAYIAGVETIRRHVADGTVYQVNLCRVLSTPLPRTSHLPALAPLLDAGNPAPFAGTIHVPEAGLDVVCASPEAYLLRDGDRLVSRPIKGTGRERADLGAKDHAENVMITDLVRNDLGQVAVPGTVETASLCAVEEHPGLLHLTSEVCGRVRPGAGWGEILAATFPPGSVSGAPKSSALRIIGDLEPVPRGPYCGAIGWVDAYAGSAALAVGIRTFWVEESGEGRVLRFGTGAGITWGSDARAEWSETELKAERLLALAAGDGEGVSVLPQSGAASSRGLMPRSQASARVTP</sequence>
<evidence type="ECO:0000313" key="3">
    <source>
        <dbReference type="EMBL" id="TWD13318.1"/>
    </source>
</evidence>
<name>A0A560W6R8_9MICO</name>
<comment type="caution">
    <text evidence="3">The sequence shown here is derived from an EMBL/GenBank/DDBJ whole genome shotgun (WGS) entry which is preliminary data.</text>
</comment>
<feature type="domain" description="Chorismate-utilising enzyme C-terminal" evidence="2">
    <location>
        <begin position="76"/>
        <end position="326"/>
    </location>
</feature>
<dbReference type="Pfam" id="PF00425">
    <property type="entry name" value="Chorismate_bind"/>
    <property type="match status" value="1"/>
</dbReference>
<protein>
    <submittedName>
        <fullName evidence="3">Para-aminobenzoate synthetase component 1</fullName>
    </submittedName>
</protein>
<accession>A0A560W6R8</accession>
<dbReference type="Gene3D" id="3.60.120.10">
    <property type="entry name" value="Anthranilate synthase"/>
    <property type="match status" value="1"/>
</dbReference>
<dbReference type="AlphaFoldDB" id="A0A560W6R8"/>
<dbReference type="PANTHER" id="PTHR11236">
    <property type="entry name" value="AMINOBENZOATE/ANTHRANILATE SYNTHASE"/>
    <property type="match status" value="1"/>
</dbReference>
<dbReference type="SUPFAM" id="SSF56322">
    <property type="entry name" value="ADC synthase"/>
    <property type="match status" value="1"/>
</dbReference>
<dbReference type="GO" id="GO:0000162">
    <property type="term" value="P:L-tryptophan biosynthetic process"/>
    <property type="evidence" value="ECO:0007669"/>
    <property type="project" value="TreeGrafter"/>
</dbReference>